<dbReference type="RefSeq" id="WP_075382150.1">
    <property type="nucleotide sequence ID" value="NZ_CP015368.1"/>
</dbReference>
<keyword evidence="1" id="KW-0614">Plasmid</keyword>
<gene>
    <name evidence="1" type="ORF">MCBMB27_05683</name>
    <name evidence="2" type="ORF">SAMN05192567_14026</name>
</gene>
<reference evidence="2 4" key="2">
    <citation type="submission" date="2016-10" db="EMBL/GenBank/DDBJ databases">
        <authorList>
            <person name="Varghese N."/>
            <person name="Submissions S."/>
        </authorList>
    </citation>
    <scope>NUCLEOTIDE SEQUENCE [LARGE SCALE GENOMIC DNA]</scope>
    <source>
        <strain evidence="2 4">CBMB27</strain>
    </source>
</reference>
<dbReference type="Proteomes" id="UP000185487">
    <property type="component" value="Plasmid CBMB27-p1"/>
</dbReference>
<keyword evidence="3" id="KW-1185">Reference proteome</keyword>
<name>A0AAE8L9I7_9HYPH</name>
<dbReference type="EMBL" id="CP015368">
    <property type="protein sequence ID" value="APT34974.1"/>
    <property type="molecule type" value="Genomic_DNA"/>
</dbReference>
<dbReference type="Proteomes" id="UP000199140">
    <property type="component" value="Unassembled WGS sequence"/>
</dbReference>
<evidence type="ECO:0000313" key="4">
    <source>
        <dbReference type="Proteomes" id="UP000199140"/>
    </source>
</evidence>
<evidence type="ECO:0000313" key="3">
    <source>
        <dbReference type="Proteomes" id="UP000185487"/>
    </source>
</evidence>
<sequence>MPEDHFIDGTKVANIQVSTKYPIVSAFEFEFLKSERAVLERLDNCTIYMIAQRPLTYFDEVILKDGYIYFKISDAEHQPLACRINLVSAGICTADETVDIEVSFLSKTPGTEQPFRDVGAIKIYKLDGSFVVWWSPQKILYEMIVNDLPVEVDEDGDPYAFLDFKIHYIGKAFSQKVWDRLTGHDKMQRILTLQGPVGASPEAMAPFEISLILLSVVGLTDVPELNSLGLTIPDGAEPIVHKIDMRDEEALYRFMNEPLVALGDEAMTREVEAMLINLFKPAENDIQYKNYPNIEGGMRSKGYSYTGLTVEQLPAFLYSDHHAISATKPE</sequence>
<evidence type="ECO:0000313" key="2">
    <source>
        <dbReference type="EMBL" id="SFH65784.1"/>
    </source>
</evidence>
<accession>A0AAE8L9I7</accession>
<dbReference type="EMBL" id="FOPK01000040">
    <property type="protein sequence ID" value="SFH65784.1"/>
    <property type="molecule type" value="Genomic_DNA"/>
</dbReference>
<evidence type="ECO:0000313" key="1">
    <source>
        <dbReference type="EMBL" id="APT34974.1"/>
    </source>
</evidence>
<protein>
    <submittedName>
        <fullName evidence="2">Uncharacterized protein</fullName>
    </submittedName>
</protein>
<dbReference type="KEGG" id="mphy:MCBMB27_05683"/>
<proteinExistence type="predicted"/>
<reference evidence="1 3" key="1">
    <citation type="submission" date="2016-04" db="EMBL/GenBank/DDBJ databases">
        <title>Complete genome sequencing and analysis of CBMB27, Methylobacterium phyllosphaerae isolated from leaf tissues of rice (Oryza sativa L.).</title>
        <authorList>
            <person name="Lee Y."/>
            <person name="Hwangbo K."/>
            <person name="Chung H."/>
            <person name="Yoo J."/>
            <person name="Kim K.Y."/>
            <person name="Sa T.M."/>
            <person name="Um Y."/>
            <person name="Madhaiyan M."/>
        </authorList>
    </citation>
    <scope>NUCLEOTIDE SEQUENCE [LARGE SCALE GENOMIC DNA]</scope>
    <source>
        <strain evidence="1 3">CBMB27</strain>
        <plasmid evidence="1 3">CBMB27-p1</plasmid>
    </source>
</reference>
<geneLocation type="plasmid" evidence="1 3">
    <name>CBMB27-p1</name>
</geneLocation>
<dbReference type="AlphaFoldDB" id="A0AAE8L9I7"/>
<organism evidence="2 4">
    <name type="scientific">Methylobacterium phyllosphaerae</name>
    <dbReference type="NCBI Taxonomy" id="418223"/>
    <lineage>
        <taxon>Bacteria</taxon>
        <taxon>Pseudomonadati</taxon>
        <taxon>Pseudomonadota</taxon>
        <taxon>Alphaproteobacteria</taxon>
        <taxon>Hyphomicrobiales</taxon>
        <taxon>Methylobacteriaceae</taxon>
        <taxon>Methylobacterium</taxon>
    </lineage>
</organism>